<reference evidence="3" key="1">
    <citation type="journal article" date="2019" name="Int. J. Syst. Evol. Microbiol.">
        <title>The Global Catalogue of Microorganisms (GCM) 10K type strain sequencing project: providing services to taxonomists for standard genome sequencing and annotation.</title>
        <authorList>
            <consortium name="The Broad Institute Genomics Platform"/>
            <consortium name="The Broad Institute Genome Sequencing Center for Infectious Disease"/>
            <person name="Wu L."/>
            <person name="Ma J."/>
        </authorList>
    </citation>
    <scope>NUCLEOTIDE SEQUENCE [LARGE SCALE GENOMIC DNA]</scope>
    <source>
        <strain evidence="3">JCM 16578</strain>
    </source>
</reference>
<evidence type="ECO:0000313" key="2">
    <source>
        <dbReference type="EMBL" id="GAA3874616.1"/>
    </source>
</evidence>
<feature type="region of interest" description="Disordered" evidence="1">
    <location>
        <begin position="1"/>
        <end position="29"/>
    </location>
</feature>
<accession>A0ABP7KEE7</accession>
<name>A0ABP7KEE7_9ACTN</name>
<organism evidence="2 3">
    <name type="scientific">Streptomyces lannensis</name>
    <dbReference type="NCBI Taxonomy" id="766498"/>
    <lineage>
        <taxon>Bacteria</taxon>
        <taxon>Bacillati</taxon>
        <taxon>Actinomycetota</taxon>
        <taxon>Actinomycetes</taxon>
        <taxon>Kitasatosporales</taxon>
        <taxon>Streptomycetaceae</taxon>
        <taxon>Streptomyces</taxon>
    </lineage>
</organism>
<keyword evidence="3" id="KW-1185">Reference proteome</keyword>
<evidence type="ECO:0000256" key="1">
    <source>
        <dbReference type="SAM" id="MobiDB-lite"/>
    </source>
</evidence>
<gene>
    <name evidence="2" type="ORF">GCM10022207_45440</name>
</gene>
<sequence length="40" mass="4284">MAETGPADITGSTSAPEVALGSENDDGRFMKEIRAEEFPR</sequence>
<dbReference type="Proteomes" id="UP001501563">
    <property type="component" value="Unassembled WGS sequence"/>
</dbReference>
<evidence type="ECO:0000313" key="3">
    <source>
        <dbReference type="Proteomes" id="UP001501563"/>
    </source>
</evidence>
<protein>
    <submittedName>
        <fullName evidence="2">Uncharacterized protein</fullName>
    </submittedName>
</protein>
<dbReference type="RefSeq" id="WP_345550517.1">
    <property type="nucleotide sequence ID" value="NZ_BAAAZA010000012.1"/>
</dbReference>
<comment type="caution">
    <text evidence="2">The sequence shown here is derived from an EMBL/GenBank/DDBJ whole genome shotgun (WGS) entry which is preliminary data.</text>
</comment>
<proteinExistence type="predicted"/>
<dbReference type="EMBL" id="BAAAZA010000012">
    <property type="protein sequence ID" value="GAA3874616.1"/>
    <property type="molecule type" value="Genomic_DNA"/>
</dbReference>